<dbReference type="EMBL" id="JAMQGP010000003">
    <property type="protein sequence ID" value="MCM2679986.1"/>
    <property type="molecule type" value="Genomic_DNA"/>
</dbReference>
<keyword evidence="2" id="KW-1185">Reference proteome</keyword>
<accession>A0AA41W7J6</accession>
<gene>
    <name evidence="1" type="ORF">NAF29_09945</name>
</gene>
<dbReference type="RefSeq" id="WP_251261395.1">
    <property type="nucleotide sequence ID" value="NZ_JAMQGP010000003.1"/>
</dbReference>
<proteinExistence type="predicted"/>
<organism evidence="1 2">
    <name type="scientific">Echinimonas agarilytica</name>
    <dbReference type="NCBI Taxonomy" id="1215918"/>
    <lineage>
        <taxon>Bacteria</taxon>
        <taxon>Pseudomonadati</taxon>
        <taxon>Pseudomonadota</taxon>
        <taxon>Gammaproteobacteria</taxon>
        <taxon>Alteromonadales</taxon>
        <taxon>Echinimonadaceae</taxon>
        <taxon>Echinimonas</taxon>
    </lineage>
</organism>
<protein>
    <submittedName>
        <fullName evidence="1">ThuA domain-containing protein</fullName>
    </submittedName>
</protein>
<evidence type="ECO:0000313" key="1">
    <source>
        <dbReference type="EMBL" id="MCM2679986.1"/>
    </source>
</evidence>
<dbReference type="Proteomes" id="UP001165393">
    <property type="component" value="Unassembled WGS sequence"/>
</dbReference>
<evidence type="ECO:0000313" key="2">
    <source>
        <dbReference type="Proteomes" id="UP001165393"/>
    </source>
</evidence>
<dbReference type="AlphaFoldDB" id="A0AA41W7J6"/>
<comment type="caution">
    <text evidence="1">The sequence shown here is derived from an EMBL/GenBank/DDBJ whole genome shotgun (WGS) entry which is preliminary data.</text>
</comment>
<reference evidence="1 2" key="1">
    <citation type="journal article" date="2013" name="Antonie Van Leeuwenhoek">
        <title>Echinimonas agarilytica gen. nov., sp. nov., a new gammaproteobacterium isolated from the sea urchin Strongylocentrotus intermedius.</title>
        <authorList>
            <person name="Nedashkovskaya O.I."/>
            <person name="Stenkova A.M."/>
            <person name="Zhukova N.V."/>
            <person name="Van Trappen S."/>
            <person name="Lee J.S."/>
            <person name="Kim S.B."/>
        </authorList>
    </citation>
    <scope>NUCLEOTIDE SEQUENCE [LARGE SCALE GENOMIC DNA]</scope>
    <source>
        <strain evidence="1 2">KMM 6351</strain>
    </source>
</reference>
<name>A0AA41W7J6_9GAMM</name>
<sequence>MLSPNLNYVLSVDESTYTPGSDWGDQQGRGMGDFHPIAWHQEFDGALVLYPIGTCAGSLSTFSFS</sequence>